<dbReference type="EMBL" id="GL379811">
    <property type="protein sequence ID" value="EGT43519.1"/>
    <property type="molecule type" value="Genomic_DNA"/>
</dbReference>
<feature type="region of interest" description="Disordered" evidence="1">
    <location>
        <begin position="181"/>
        <end position="257"/>
    </location>
</feature>
<reference evidence="3" key="1">
    <citation type="submission" date="2011-07" db="EMBL/GenBank/DDBJ databases">
        <authorList>
            <consortium name="Caenorhabditis brenneri Sequencing and Analysis Consortium"/>
            <person name="Wilson R.K."/>
        </authorList>
    </citation>
    <scope>NUCLEOTIDE SEQUENCE [LARGE SCALE GENOMIC DNA]</scope>
    <source>
        <strain evidence="3">PB2801</strain>
    </source>
</reference>
<dbReference type="InParanoid" id="G0MTI3"/>
<evidence type="ECO:0000313" key="2">
    <source>
        <dbReference type="EMBL" id="EGT43519.1"/>
    </source>
</evidence>
<feature type="compositionally biased region" description="Basic and acidic residues" evidence="1">
    <location>
        <begin position="184"/>
        <end position="194"/>
    </location>
</feature>
<feature type="compositionally biased region" description="Polar residues" evidence="1">
    <location>
        <begin position="94"/>
        <end position="103"/>
    </location>
</feature>
<dbReference type="AlphaFoldDB" id="G0MTI3"/>
<gene>
    <name evidence="2" type="ORF">CAEBREN_09610</name>
</gene>
<keyword evidence="3" id="KW-1185">Reference proteome</keyword>
<sequence length="257" mass="28711">MKNYIKLGQLSEKKAESLLEIQEASGMQFVSIDDDNDIQMEVKDGESFMTFLFGADDKNKVKTEIKEEPPLDVEINVQIATGVIPQEEGVGQLSPANTASPQASPIGIQTPENENQDNGDLQQLNTNTAHIPFLVDGQNTSLQNCLILFDKDGKGTLHHTGSQEDKLKIIQLMQQQLPQLEAEDNSHSQIKRETTVTYVPLTPPPIKQETVEGMIKKKKPKKKKTKKSKQHHQQHGPYARPQNNTAGYWQNQPPAQP</sequence>
<proteinExistence type="predicted"/>
<dbReference type="HOGENOM" id="CLU_1082704_0_0_1"/>
<evidence type="ECO:0000313" key="3">
    <source>
        <dbReference type="Proteomes" id="UP000008068"/>
    </source>
</evidence>
<feature type="compositionally biased region" description="Polar residues" evidence="1">
    <location>
        <begin position="241"/>
        <end position="257"/>
    </location>
</feature>
<feature type="region of interest" description="Disordered" evidence="1">
    <location>
        <begin position="94"/>
        <end position="120"/>
    </location>
</feature>
<feature type="compositionally biased region" description="Polar residues" evidence="1">
    <location>
        <begin position="110"/>
        <end position="120"/>
    </location>
</feature>
<feature type="compositionally biased region" description="Basic residues" evidence="1">
    <location>
        <begin position="216"/>
        <end position="234"/>
    </location>
</feature>
<evidence type="ECO:0000256" key="1">
    <source>
        <dbReference type="SAM" id="MobiDB-lite"/>
    </source>
</evidence>
<dbReference type="Proteomes" id="UP000008068">
    <property type="component" value="Unassembled WGS sequence"/>
</dbReference>
<organism evidence="3">
    <name type="scientific">Caenorhabditis brenneri</name>
    <name type="common">Nematode worm</name>
    <dbReference type="NCBI Taxonomy" id="135651"/>
    <lineage>
        <taxon>Eukaryota</taxon>
        <taxon>Metazoa</taxon>
        <taxon>Ecdysozoa</taxon>
        <taxon>Nematoda</taxon>
        <taxon>Chromadorea</taxon>
        <taxon>Rhabditida</taxon>
        <taxon>Rhabditina</taxon>
        <taxon>Rhabditomorpha</taxon>
        <taxon>Rhabditoidea</taxon>
        <taxon>Rhabditidae</taxon>
        <taxon>Peloderinae</taxon>
        <taxon>Caenorhabditis</taxon>
    </lineage>
</organism>
<protein>
    <submittedName>
        <fullName evidence="2">Uncharacterized protein</fullName>
    </submittedName>
</protein>
<accession>G0MTI3</accession>
<name>G0MTI3_CAEBE</name>